<evidence type="ECO:0000256" key="3">
    <source>
        <dbReference type="SAM" id="SignalP"/>
    </source>
</evidence>
<feature type="domain" description="Peptidase S1" evidence="4">
    <location>
        <begin position="112"/>
        <end position="361"/>
    </location>
</feature>
<protein>
    <submittedName>
        <fullName evidence="5">Serine proteinase-like protein G</fullName>
    </submittedName>
</protein>
<reference evidence="5" key="1">
    <citation type="submission" date="2010-07" db="EMBL/GenBank/DDBJ databases">
        <title>Molecular cloning, characterization and expression of serine proteinase homolog from the hemocytes of Indian white shrimp F. indicus.</title>
        <authorList>
            <person name="Vaseeharan B."/>
            <person name="Shanthi S."/>
        </authorList>
    </citation>
    <scope>NUCLEOTIDE SEQUENCE</scope>
</reference>
<dbReference type="GO" id="GO:0004252">
    <property type="term" value="F:serine-type endopeptidase activity"/>
    <property type="evidence" value="ECO:0007669"/>
    <property type="project" value="InterPro"/>
</dbReference>
<organism evidence="5">
    <name type="scientific">Penaeus indicus</name>
    <name type="common">Indian white prawn</name>
    <name type="synonym">Fenneropenaeus indicus</name>
    <dbReference type="NCBI Taxonomy" id="29960"/>
    <lineage>
        <taxon>Eukaryota</taxon>
        <taxon>Metazoa</taxon>
        <taxon>Ecdysozoa</taxon>
        <taxon>Arthropoda</taxon>
        <taxon>Crustacea</taxon>
        <taxon>Multicrustacea</taxon>
        <taxon>Malacostraca</taxon>
        <taxon>Eumalacostraca</taxon>
        <taxon>Eucarida</taxon>
        <taxon>Decapoda</taxon>
        <taxon>Dendrobranchiata</taxon>
        <taxon>Penaeoidea</taxon>
        <taxon>Penaeidae</taxon>
        <taxon>Penaeus</taxon>
    </lineage>
</organism>
<evidence type="ECO:0000256" key="1">
    <source>
        <dbReference type="ARBA" id="ARBA00023157"/>
    </source>
</evidence>
<feature type="signal peptide" evidence="3">
    <location>
        <begin position="1"/>
        <end position="20"/>
    </location>
</feature>
<dbReference type="GO" id="GO:0006508">
    <property type="term" value="P:proteolysis"/>
    <property type="evidence" value="ECO:0007669"/>
    <property type="project" value="InterPro"/>
</dbReference>
<keyword evidence="3" id="KW-0732">Signal</keyword>
<dbReference type="EMBL" id="HM992834">
    <property type="protein sequence ID" value="ADT91768.1"/>
    <property type="molecule type" value="mRNA"/>
</dbReference>
<dbReference type="InterPro" id="IPR001254">
    <property type="entry name" value="Trypsin_dom"/>
</dbReference>
<evidence type="ECO:0000313" key="5">
    <source>
        <dbReference type="EMBL" id="ADT91768.1"/>
    </source>
</evidence>
<dbReference type="PANTHER" id="PTHR24256">
    <property type="entry name" value="TRYPTASE-RELATED"/>
    <property type="match status" value="1"/>
</dbReference>
<feature type="chain" id="PRO_5003218442" evidence="3">
    <location>
        <begin position="21"/>
        <end position="368"/>
    </location>
</feature>
<sequence length="368" mass="39763">MSGSASLWLGTVLLFVYVEGGVGPYCVSLGGSDGSCGNLDECSSTSSYLRLVRKKNDPSKRLDSSVQPFFNTALGEQLLNYVSRCCESATPNPNPLIPTEESTASECGFSEPIGPANDLQRRGAWPWFAAGSHSGTRFLPVCGGSLTRRHVLTGAHCMCSDKGGTSTLYVRLGDYDLSRDDEANHVDFAILNHANPGYNRINHRDDISILTLERDVEFNDYMRPVCLPFNYQSEDFLNKRLAVVGYGRTDTDSDGSKLPVYAVATAVLSTVDLATCQTKYNQLNSKVTLADSQMCAVMDGGENGDSCGGDGGGPLNYFDISTRRAYVVGTVSLGVGCGNTQFPGVYTRVGAYIRWLKNKIDSGSFICR</sequence>
<dbReference type="PROSITE" id="PS50240">
    <property type="entry name" value="TRYPSIN_DOM"/>
    <property type="match status" value="1"/>
</dbReference>
<dbReference type="InterPro" id="IPR051487">
    <property type="entry name" value="Ser/Thr_Proteases_Immune/Dev"/>
</dbReference>
<dbReference type="CDD" id="cd00190">
    <property type="entry name" value="Tryp_SPc"/>
    <property type="match status" value="1"/>
</dbReference>
<evidence type="ECO:0000256" key="2">
    <source>
        <dbReference type="ARBA" id="ARBA00024195"/>
    </source>
</evidence>
<accession>E7D083</accession>
<dbReference type="SMART" id="SM00020">
    <property type="entry name" value="Tryp_SPc"/>
    <property type="match status" value="1"/>
</dbReference>
<evidence type="ECO:0000259" key="4">
    <source>
        <dbReference type="PROSITE" id="PS50240"/>
    </source>
</evidence>
<dbReference type="Gene3D" id="2.40.10.10">
    <property type="entry name" value="Trypsin-like serine proteases"/>
    <property type="match status" value="2"/>
</dbReference>
<dbReference type="InterPro" id="IPR043504">
    <property type="entry name" value="Peptidase_S1_PA_chymotrypsin"/>
</dbReference>
<dbReference type="InterPro" id="IPR001314">
    <property type="entry name" value="Peptidase_S1A"/>
</dbReference>
<proteinExistence type="evidence at transcript level"/>
<comment type="similarity">
    <text evidence="2">Belongs to the peptidase S1 family. CLIP subfamily.</text>
</comment>
<dbReference type="AlphaFoldDB" id="E7D083"/>
<keyword evidence="1" id="KW-1015">Disulfide bond</keyword>
<dbReference type="SUPFAM" id="SSF50494">
    <property type="entry name" value="Trypsin-like serine proteases"/>
    <property type="match status" value="1"/>
</dbReference>
<name>E7D083_PENIN</name>
<dbReference type="Pfam" id="PF00089">
    <property type="entry name" value="Trypsin"/>
    <property type="match status" value="1"/>
</dbReference>
<dbReference type="InterPro" id="IPR009003">
    <property type="entry name" value="Peptidase_S1_PA"/>
</dbReference>
<dbReference type="PRINTS" id="PR00722">
    <property type="entry name" value="CHYMOTRYPSIN"/>
</dbReference>